<dbReference type="EMBL" id="BAABDU010000011">
    <property type="protein sequence ID" value="GAA3784283.1"/>
    <property type="molecule type" value="Genomic_DNA"/>
</dbReference>
<keyword evidence="1" id="KW-0472">Membrane</keyword>
<dbReference type="Proteomes" id="UP001500748">
    <property type="component" value="Unassembled WGS sequence"/>
</dbReference>
<evidence type="ECO:0000313" key="3">
    <source>
        <dbReference type="Proteomes" id="UP001500748"/>
    </source>
</evidence>
<feature type="transmembrane region" description="Helical" evidence="1">
    <location>
        <begin position="23"/>
        <end position="41"/>
    </location>
</feature>
<accession>A0ABP7H7J6</accession>
<reference evidence="3" key="1">
    <citation type="journal article" date="2019" name="Int. J. Syst. Evol. Microbiol.">
        <title>The Global Catalogue of Microorganisms (GCM) 10K type strain sequencing project: providing services to taxonomists for standard genome sequencing and annotation.</title>
        <authorList>
            <consortium name="The Broad Institute Genomics Platform"/>
            <consortium name="The Broad Institute Genome Sequencing Center for Infectious Disease"/>
            <person name="Wu L."/>
            <person name="Ma J."/>
        </authorList>
    </citation>
    <scope>NUCLEOTIDE SEQUENCE [LARGE SCALE GENOMIC DNA]</scope>
    <source>
        <strain evidence="3">JCM 17337</strain>
    </source>
</reference>
<protein>
    <recommendedName>
        <fullName evidence="4">Lycopene cyclase domain-containing protein</fullName>
    </recommendedName>
</protein>
<keyword evidence="3" id="KW-1185">Reference proteome</keyword>
<keyword evidence="1" id="KW-0812">Transmembrane</keyword>
<organism evidence="2 3">
    <name type="scientific">Flavobacterium ginsengiterrae</name>
    <dbReference type="NCBI Taxonomy" id="871695"/>
    <lineage>
        <taxon>Bacteria</taxon>
        <taxon>Pseudomonadati</taxon>
        <taxon>Bacteroidota</taxon>
        <taxon>Flavobacteriia</taxon>
        <taxon>Flavobacteriales</taxon>
        <taxon>Flavobacteriaceae</taxon>
        <taxon>Flavobacterium</taxon>
    </lineage>
</organism>
<sequence length="84" mass="10098">MLYILTVIVAVIEYRMKFNYKNIMLFLVFGNCFLGFYLCSFSEYKLFSSPERFNNLSIIIVLIYFAFELALTFYILNKLYDDHD</sequence>
<name>A0ABP7H7J6_9FLAO</name>
<comment type="caution">
    <text evidence="2">The sequence shown here is derived from an EMBL/GenBank/DDBJ whole genome shotgun (WGS) entry which is preliminary data.</text>
</comment>
<evidence type="ECO:0000256" key="1">
    <source>
        <dbReference type="SAM" id="Phobius"/>
    </source>
</evidence>
<feature type="transmembrane region" description="Helical" evidence="1">
    <location>
        <begin position="53"/>
        <end position="76"/>
    </location>
</feature>
<proteinExistence type="predicted"/>
<gene>
    <name evidence="2" type="ORF">GCM10022423_46940</name>
</gene>
<keyword evidence="1" id="KW-1133">Transmembrane helix</keyword>
<evidence type="ECO:0000313" key="2">
    <source>
        <dbReference type="EMBL" id="GAA3784283.1"/>
    </source>
</evidence>
<evidence type="ECO:0008006" key="4">
    <source>
        <dbReference type="Google" id="ProtNLM"/>
    </source>
</evidence>